<evidence type="ECO:0000313" key="18">
    <source>
        <dbReference type="Proteomes" id="UP000546806"/>
    </source>
</evidence>
<dbReference type="GeneID" id="58718944"/>
<dbReference type="OrthoDB" id="95460at2"/>
<dbReference type="EMBL" id="JAARWW010000002">
    <property type="protein sequence ID" value="MBC2002968.1"/>
    <property type="molecule type" value="Genomic_DNA"/>
</dbReference>
<dbReference type="EMBL" id="JAARXI010000001">
    <property type="protein sequence ID" value="MBC2115507.1"/>
    <property type="molecule type" value="Genomic_DNA"/>
</dbReference>
<dbReference type="EMBL" id="JAARYH010000003">
    <property type="protein sequence ID" value="MBC2166335.1"/>
    <property type="molecule type" value="Genomic_DNA"/>
</dbReference>
<proteinExistence type="predicted"/>
<dbReference type="RefSeq" id="WP_036088410.1">
    <property type="nucleotide sequence ID" value="NZ_CBCSHQ010000016.1"/>
</dbReference>
<dbReference type="Proteomes" id="UP000550367">
    <property type="component" value="Unassembled WGS sequence"/>
</dbReference>
<comment type="caution">
    <text evidence="7">The sequence shown here is derived from an EMBL/GenBank/DDBJ whole genome shotgun (WGS) entry which is preliminary data.</text>
</comment>
<evidence type="ECO:0000313" key="13">
    <source>
        <dbReference type="EMBL" id="MBC2244894.1"/>
    </source>
</evidence>
<dbReference type="InterPro" id="IPR002178">
    <property type="entry name" value="PTS_EIIA_type-2_dom"/>
</dbReference>
<dbReference type="SUPFAM" id="SSF55804">
    <property type="entry name" value="Phoshotransferase/anion transport protein"/>
    <property type="match status" value="1"/>
</dbReference>
<dbReference type="InterPro" id="IPR016152">
    <property type="entry name" value="PTrfase/Anion_transptr"/>
</dbReference>
<name>A0A099W0R6_9LIST</name>
<evidence type="ECO:0000313" key="12">
    <source>
        <dbReference type="EMBL" id="MBC2166335.1"/>
    </source>
</evidence>
<evidence type="ECO:0000313" key="9">
    <source>
        <dbReference type="EMBL" id="MBC1778567.1"/>
    </source>
</evidence>
<feature type="domain" description="PTS EIIA type-2" evidence="6">
    <location>
        <begin position="2"/>
        <end position="145"/>
    </location>
</feature>
<dbReference type="PANTHER" id="PTHR47738:SF2">
    <property type="entry name" value="PTS SYSTEM FRUCTOSE-LIKE EIIA COMPONENT"/>
    <property type="match status" value="1"/>
</dbReference>
<dbReference type="EMBL" id="JNFA01000031">
    <property type="protein sequence ID" value="KGL37640.1"/>
    <property type="molecule type" value="Genomic_DNA"/>
</dbReference>
<evidence type="ECO:0000256" key="4">
    <source>
        <dbReference type="ARBA" id="ARBA00022679"/>
    </source>
</evidence>
<evidence type="ECO:0000313" key="11">
    <source>
        <dbReference type="EMBL" id="MBC2115507.1"/>
    </source>
</evidence>
<evidence type="ECO:0000313" key="8">
    <source>
        <dbReference type="EMBL" id="MBC1562027.1"/>
    </source>
</evidence>
<dbReference type="Proteomes" id="UP000029844">
    <property type="component" value="Unassembled WGS sequence"/>
</dbReference>
<evidence type="ECO:0000313" key="7">
    <source>
        <dbReference type="EMBL" id="KGL37640.1"/>
    </source>
</evidence>
<sequence>MEIMTMNSINVNVKGTTKPEVLREFADMAFANGKVSDAAGFYQDLCLREEESTTGFGGGIAIPHAKSAFVNEVGVFVGRGENEVEWDALDGAPVHCWICLLVPETGGQEHLRLLSQLSRKLMDPEFVAKLKEGSEQDILTLVQGVIS</sequence>
<dbReference type="Proteomes" id="UP000519573">
    <property type="component" value="Unassembled WGS sequence"/>
</dbReference>
<evidence type="ECO:0000313" key="17">
    <source>
        <dbReference type="Proteomes" id="UP000541955"/>
    </source>
</evidence>
<dbReference type="GO" id="GO:0008982">
    <property type="term" value="F:protein-N(PI)-phosphohistidine-sugar phosphotransferase activity"/>
    <property type="evidence" value="ECO:0007669"/>
    <property type="project" value="InterPro"/>
</dbReference>
<keyword evidence="4" id="KW-0808">Transferase</keyword>
<reference evidence="15 16" key="2">
    <citation type="submission" date="2020-03" db="EMBL/GenBank/DDBJ databases">
        <title>Soil Listeria distribution.</title>
        <authorList>
            <person name="Liao J."/>
            <person name="Wiedmann M."/>
        </authorList>
    </citation>
    <scope>NUCLEOTIDE SEQUENCE [LARGE SCALE GENOMIC DNA]</scope>
    <source>
        <strain evidence="13 20">FSL L7-0153</strain>
        <strain evidence="12 15">FSL L7-0245</strain>
        <strain evidence="11 16">FSL L7-0360</strain>
        <strain evidence="10 18">FSL L7-0435</strain>
        <strain evidence="9 19">FSL L7-1017</strain>
        <strain evidence="8 17">FSL L7-1387</strain>
    </source>
</reference>
<dbReference type="Proteomes" id="UP000546806">
    <property type="component" value="Unassembled WGS sequence"/>
</dbReference>
<dbReference type="Proteomes" id="UP000541955">
    <property type="component" value="Unassembled WGS sequence"/>
</dbReference>
<dbReference type="GO" id="GO:0009401">
    <property type="term" value="P:phosphoenolpyruvate-dependent sugar phosphotransferase system"/>
    <property type="evidence" value="ECO:0007669"/>
    <property type="project" value="UniProtKB-KW"/>
</dbReference>
<dbReference type="EMBL" id="JAARUV010000002">
    <property type="protein sequence ID" value="MBC1778567.1"/>
    <property type="molecule type" value="Genomic_DNA"/>
</dbReference>
<evidence type="ECO:0000259" key="6">
    <source>
        <dbReference type="PROSITE" id="PS51094"/>
    </source>
</evidence>
<dbReference type="CDD" id="cd00211">
    <property type="entry name" value="PTS_IIA_fru"/>
    <property type="match status" value="1"/>
</dbReference>
<dbReference type="EMBL" id="JAARRW010000003">
    <property type="protein sequence ID" value="MBC1562027.1"/>
    <property type="molecule type" value="Genomic_DNA"/>
</dbReference>
<keyword evidence="14" id="KW-1185">Reference proteome</keyword>
<evidence type="ECO:0000313" key="20">
    <source>
        <dbReference type="Proteomes" id="UP000550367"/>
    </source>
</evidence>
<evidence type="ECO:0000256" key="3">
    <source>
        <dbReference type="ARBA" id="ARBA00022597"/>
    </source>
</evidence>
<dbReference type="Proteomes" id="UP000529446">
    <property type="component" value="Unassembled WGS sequence"/>
</dbReference>
<dbReference type="InterPro" id="IPR051541">
    <property type="entry name" value="PTS_SugarTrans_NitroReg"/>
</dbReference>
<dbReference type="NCBIfam" id="NF007389">
    <property type="entry name" value="PRK09913.1"/>
    <property type="match status" value="1"/>
</dbReference>
<evidence type="ECO:0000256" key="1">
    <source>
        <dbReference type="ARBA" id="ARBA00022448"/>
    </source>
</evidence>
<keyword evidence="2" id="KW-0597">Phosphoprotein</keyword>
<dbReference type="PANTHER" id="PTHR47738">
    <property type="entry name" value="PTS SYSTEM FRUCTOSE-LIKE EIIA COMPONENT-RELATED"/>
    <property type="match status" value="1"/>
</dbReference>
<dbReference type="AlphaFoldDB" id="A0A099W0R6"/>
<keyword evidence="5" id="KW-0598">Phosphotransferase system</keyword>
<evidence type="ECO:0000313" key="15">
    <source>
        <dbReference type="Proteomes" id="UP000519573"/>
    </source>
</evidence>
<dbReference type="InterPro" id="IPR004715">
    <property type="entry name" value="PTS_IIA_fruc"/>
</dbReference>
<dbReference type="EMBL" id="JAARYY010000007">
    <property type="protein sequence ID" value="MBC2244894.1"/>
    <property type="molecule type" value="Genomic_DNA"/>
</dbReference>
<organism evidence="7 14">
    <name type="scientific">Listeria booriae</name>
    <dbReference type="NCBI Taxonomy" id="1552123"/>
    <lineage>
        <taxon>Bacteria</taxon>
        <taxon>Bacillati</taxon>
        <taxon>Bacillota</taxon>
        <taxon>Bacilli</taxon>
        <taxon>Bacillales</taxon>
        <taxon>Listeriaceae</taxon>
        <taxon>Listeria</taxon>
    </lineage>
</organism>
<dbReference type="Pfam" id="PF00359">
    <property type="entry name" value="PTS_EIIA_2"/>
    <property type="match status" value="1"/>
</dbReference>
<dbReference type="NCBIfam" id="TIGR00848">
    <property type="entry name" value="fruA"/>
    <property type="match status" value="1"/>
</dbReference>
<dbReference type="STRING" id="1552123.EP57_16575"/>
<evidence type="ECO:0000313" key="14">
    <source>
        <dbReference type="Proteomes" id="UP000029844"/>
    </source>
</evidence>
<dbReference type="Gene3D" id="3.40.930.10">
    <property type="entry name" value="Mannitol-specific EII, Chain A"/>
    <property type="match status" value="1"/>
</dbReference>
<evidence type="ECO:0000313" key="16">
    <source>
        <dbReference type="Proteomes" id="UP000529446"/>
    </source>
</evidence>
<dbReference type="GO" id="GO:0016020">
    <property type="term" value="C:membrane"/>
    <property type="evidence" value="ECO:0007669"/>
    <property type="project" value="InterPro"/>
</dbReference>
<dbReference type="PROSITE" id="PS00372">
    <property type="entry name" value="PTS_EIIA_TYPE_2_HIS"/>
    <property type="match status" value="1"/>
</dbReference>
<evidence type="ECO:0000256" key="5">
    <source>
        <dbReference type="ARBA" id="ARBA00022683"/>
    </source>
</evidence>
<evidence type="ECO:0000313" key="19">
    <source>
        <dbReference type="Proteomes" id="UP000547643"/>
    </source>
</evidence>
<keyword evidence="1" id="KW-0813">Transport</keyword>
<protein>
    <submittedName>
        <fullName evidence="8">PTS fructose transporter subunit IIA</fullName>
    </submittedName>
    <submittedName>
        <fullName evidence="7">PTS sugar transporter subunit IIA</fullName>
    </submittedName>
</protein>
<gene>
    <name evidence="7" type="ORF">EP57_16575</name>
    <name evidence="8" type="ORF">HB902_08060</name>
    <name evidence="9" type="ORF">HCA46_06950</name>
    <name evidence="10" type="ORF">HCA78_04235</name>
    <name evidence="11" type="ORF">HCB06_02640</name>
    <name evidence="13" type="ORF">HCB25_12505</name>
    <name evidence="12" type="ORF">HCB26_07105</name>
</gene>
<reference evidence="7 14" key="1">
    <citation type="submission" date="2014-05" db="EMBL/GenBank/DDBJ databases">
        <title>Novel Listeriaceae from food processing environments.</title>
        <authorList>
            <person name="den Bakker H.C."/>
        </authorList>
    </citation>
    <scope>NUCLEOTIDE SEQUENCE [LARGE SCALE GENOMIC DNA]</scope>
    <source>
        <strain evidence="7 14">FSL A5-0281</strain>
    </source>
</reference>
<evidence type="ECO:0000313" key="10">
    <source>
        <dbReference type="EMBL" id="MBC2002968.1"/>
    </source>
</evidence>
<evidence type="ECO:0000256" key="2">
    <source>
        <dbReference type="ARBA" id="ARBA00022553"/>
    </source>
</evidence>
<accession>A0A099W0R6</accession>
<keyword evidence="3 7" id="KW-0762">Sugar transport</keyword>
<dbReference type="PROSITE" id="PS51094">
    <property type="entry name" value="PTS_EIIA_TYPE_2"/>
    <property type="match status" value="1"/>
</dbReference>
<dbReference type="eggNOG" id="COG1762">
    <property type="taxonomic scope" value="Bacteria"/>
</dbReference>
<dbReference type="Proteomes" id="UP000547643">
    <property type="component" value="Unassembled WGS sequence"/>
</dbReference>